<dbReference type="EMBL" id="BBWV01000001">
    <property type="protein sequence ID" value="GAO42179.1"/>
    <property type="molecule type" value="Genomic_DNA"/>
</dbReference>
<keyword evidence="1" id="KW-0812">Transmembrane</keyword>
<feature type="transmembrane region" description="Helical" evidence="1">
    <location>
        <begin position="49"/>
        <end position="69"/>
    </location>
</feature>
<evidence type="ECO:0000313" key="2">
    <source>
        <dbReference type="EMBL" id="GAO42179.1"/>
    </source>
</evidence>
<dbReference type="STRING" id="1220578.FPE01S_01_11920"/>
<dbReference type="OrthoDB" id="674639at2"/>
<dbReference type="AlphaFoldDB" id="A0A0E9MX62"/>
<protein>
    <submittedName>
        <fullName evidence="2">Uncharacterized protein</fullName>
    </submittedName>
</protein>
<evidence type="ECO:0000256" key="1">
    <source>
        <dbReference type="SAM" id="Phobius"/>
    </source>
</evidence>
<gene>
    <name evidence="2" type="ORF">FPE01S_01_11920</name>
</gene>
<proteinExistence type="predicted"/>
<name>A0A0E9MX62_9BACT</name>
<reference evidence="2 3" key="1">
    <citation type="submission" date="2015-04" db="EMBL/GenBank/DDBJ databases">
        <title>Whole genome shotgun sequence of Flavihumibacter petaseus NBRC 106054.</title>
        <authorList>
            <person name="Miyazawa S."/>
            <person name="Hosoyama A."/>
            <person name="Hashimoto M."/>
            <person name="Noguchi M."/>
            <person name="Tsuchikane K."/>
            <person name="Ohji S."/>
            <person name="Yamazoe A."/>
            <person name="Ichikawa N."/>
            <person name="Kimura A."/>
            <person name="Fujita N."/>
        </authorList>
    </citation>
    <scope>NUCLEOTIDE SEQUENCE [LARGE SCALE GENOMIC DNA]</scope>
    <source>
        <strain evidence="2 3">NBRC 106054</strain>
    </source>
</reference>
<keyword evidence="1" id="KW-1133">Transmembrane helix</keyword>
<feature type="transmembrane region" description="Helical" evidence="1">
    <location>
        <begin position="118"/>
        <end position="137"/>
    </location>
</feature>
<feature type="transmembrane region" description="Helical" evidence="1">
    <location>
        <begin position="18"/>
        <end position="37"/>
    </location>
</feature>
<dbReference type="Proteomes" id="UP000033121">
    <property type="component" value="Unassembled WGS sequence"/>
</dbReference>
<dbReference type="RefSeq" id="WP_046367920.1">
    <property type="nucleotide sequence ID" value="NZ_BBWV01000001.1"/>
</dbReference>
<sequence length="155" mass="17604">MNQTLSPFRQMSLSYRRLLYAKIIFWVIALLVVGFGWVRTSNDVALDRLLQVIAVLYSFIAVMVGLLLFRRKVEGLRTTDIPVRDKLEKYYQAGMIQWILLTSAGFFCGASYLLVGNWAFPVLAIALLAIYGGLNPFKQKVLLQLRLRETDVAGI</sequence>
<accession>A0A0E9MX62</accession>
<keyword evidence="3" id="KW-1185">Reference proteome</keyword>
<organism evidence="2 3">
    <name type="scientific">Flavihumibacter petaseus NBRC 106054</name>
    <dbReference type="NCBI Taxonomy" id="1220578"/>
    <lineage>
        <taxon>Bacteria</taxon>
        <taxon>Pseudomonadati</taxon>
        <taxon>Bacteroidota</taxon>
        <taxon>Chitinophagia</taxon>
        <taxon>Chitinophagales</taxon>
        <taxon>Chitinophagaceae</taxon>
        <taxon>Flavihumibacter</taxon>
    </lineage>
</organism>
<evidence type="ECO:0000313" key="3">
    <source>
        <dbReference type="Proteomes" id="UP000033121"/>
    </source>
</evidence>
<comment type="caution">
    <text evidence="2">The sequence shown here is derived from an EMBL/GenBank/DDBJ whole genome shotgun (WGS) entry which is preliminary data.</text>
</comment>
<feature type="transmembrane region" description="Helical" evidence="1">
    <location>
        <begin position="90"/>
        <end position="112"/>
    </location>
</feature>
<keyword evidence="1" id="KW-0472">Membrane</keyword>